<dbReference type="GO" id="GO:0008811">
    <property type="term" value="F:chloramphenicol O-acetyltransferase activity"/>
    <property type="evidence" value="ECO:0007669"/>
    <property type="project" value="UniProtKB-EC"/>
</dbReference>
<reference evidence="2" key="1">
    <citation type="submission" date="2018-06" db="EMBL/GenBank/DDBJ databases">
        <authorList>
            <person name="Zhirakovskaya E."/>
        </authorList>
    </citation>
    <scope>NUCLEOTIDE SEQUENCE</scope>
</reference>
<dbReference type="PANTHER" id="PTHR43300">
    <property type="entry name" value="ACETYLTRANSFERASE"/>
    <property type="match status" value="1"/>
</dbReference>
<dbReference type="PROSITE" id="PS00101">
    <property type="entry name" value="HEXAPEP_TRANSFERASES"/>
    <property type="match status" value="1"/>
</dbReference>
<sequence>MKENIKRVILSSGFLTTIAVFFNKRYLKRKFAIKYGKNVFIGFSVICEGKNNFAYNSSISSSRIGYGSYLAEGATIRKAKIGKYCSIGPNVNCIFGKHPSSTFVSTHPAFFTSRKNIGVSYAKTQLFDEFAKPGDNQGKYSIIIGNDVWIGANVAIMDGVKIGDGAIVAANALVNKDIEPYTIVGGVPAKPIKKRFSDSHIEFLLELRWWNKPEKWIVEHAGLFVDIETFYKKIMNAQD</sequence>
<keyword evidence="2" id="KW-0012">Acyltransferase</keyword>
<proteinExistence type="predicted"/>
<dbReference type="Gene3D" id="2.160.10.10">
    <property type="entry name" value="Hexapeptide repeat proteins"/>
    <property type="match status" value="1"/>
</dbReference>
<evidence type="ECO:0000313" key="2">
    <source>
        <dbReference type="EMBL" id="VAW11535.1"/>
    </source>
</evidence>
<name>A0A3B0SZN8_9ZZZZ</name>
<dbReference type="AlphaFoldDB" id="A0A3B0SZN8"/>
<dbReference type="InterPro" id="IPR050179">
    <property type="entry name" value="Trans_hexapeptide_repeat"/>
</dbReference>
<dbReference type="PANTHER" id="PTHR43300:SF11">
    <property type="entry name" value="ACETYLTRANSFERASE RV3034C-RELATED"/>
    <property type="match status" value="1"/>
</dbReference>
<dbReference type="InterPro" id="IPR018357">
    <property type="entry name" value="Hexapep_transf_CS"/>
</dbReference>
<dbReference type="InterPro" id="IPR011004">
    <property type="entry name" value="Trimer_LpxA-like_sf"/>
</dbReference>
<protein>
    <submittedName>
        <fullName evidence="2">Chloramphenicol acetyltransferase</fullName>
        <ecNumber evidence="2">2.3.1.28</ecNumber>
    </submittedName>
</protein>
<dbReference type="EMBL" id="UOEL01000065">
    <property type="protein sequence ID" value="VAW11535.1"/>
    <property type="molecule type" value="Genomic_DNA"/>
</dbReference>
<dbReference type="InterPro" id="IPR001451">
    <property type="entry name" value="Hexapep"/>
</dbReference>
<dbReference type="SUPFAM" id="SSF51161">
    <property type="entry name" value="Trimeric LpxA-like enzymes"/>
    <property type="match status" value="1"/>
</dbReference>
<evidence type="ECO:0000256" key="1">
    <source>
        <dbReference type="ARBA" id="ARBA00022679"/>
    </source>
</evidence>
<dbReference type="CDD" id="cd03349">
    <property type="entry name" value="LbH_XAT"/>
    <property type="match status" value="1"/>
</dbReference>
<dbReference type="Pfam" id="PF00132">
    <property type="entry name" value="Hexapep"/>
    <property type="match status" value="1"/>
</dbReference>
<dbReference type="EC" id="2.3.1.28" evidence="2"/>
<gene>
    <name evidence="2" type="ORF">MNBD_BACTEROID03-1076</name>
</gene>
<accession>A0A3B0SZN8</accession>
<organism evidence="2">
    <name type="scientific">hydrothermal vent metagenome</name>
    <dbReference type="NCBI Taxonomy" id="652676"/>
    <lineage>
        <taxon>unclassified sequences</taxon>
        <taxon>metagenomes</taxon>
        <taxon>ecological metagenomes</taxon>
    </lineage>
</organism>
<keyword evidence="1 2" id="KW-0808">Transferase</keyword>